<keyword evidence="1" id="KW-0472">Membrane</keyword>
<organism evidence="3 4">
    <name type="scientific">Marasmiellus scandens</name>
    <dbReference type="NCBI Taxonomy" id="2682957"/>
    <lineage>
        <taxon>Eukaryota</taxon>
        <taxon>Fungi</taxon>
        <taxon>Dikarya</taxon>
        <taxon>Basidiomycota</taxon>
        <taxon>Agaricomycotina</taxon>
        <taxon>Agaricomycetes</taxon>
        <taxon>Agaricomycetidae</taxon>
        <taxon>Agaricales</taxon>
        <taxon>Marasmiineae</taxon>
        <taxon>Omphalotaceae</taxon>
        <taxon>Marasmiellus</taxon>
    </lineage>
</organism>
<evidence type="ECO:0000256" key="1">
    <source>
        <dbReference type="SAM" id="Phobius"/>
    </source>
</evidence>
<protein>
    <recommendedName>
        <fullName evidence="2">DUF6533 domain-containing protein</fullName>
    </recommendedName>
</protein>
<feature type="domain" description="DUF6533" evidence="2">
    <location>
        <begin position="29"/>
        <end position="70"/>
    </location>
</feature>
<comment type="caution">
    <text evidence="3">The sequence shown here is derived from an EMBL/GenBank/DDBJ whole genome shotgun (WGS) entry which is preliminary data.</text>
</comment>
<gene>
    <name evidence="3" type="ORF">VKT23_016465</name>
</gene>
<feature type="transmembrane region" description="Helical" evidence="1">
    <location>
        <begin position="94"/>
        <end position="113"/>
    </location>
</feature>
<dbReference type="Proteomes" id="UP001498398">
    <property type="component" value="Unassembled WGS sequence"/>
</dbReference>
<dbReference type="InterPro" id="IPR045340">
    <property type="entry name" value="DUF6533"/>
</dbReference>
<feature type="transmembrane region" description="Helical" evidence="1">
    <location>
        <begin position="55"/>
        <end position="82"/>
    </location>
</feature>
<dbReference type="EMBL" id="JBANRG010000061">
    <property type="protein sequence ID" value="KAK7441803.1"/>
    <property type="molecule type" value="Genomic_DNA"/>
</dbReference>
<feature type="transmembrane region" description="Helical" evidence="1">
    <location>
        <begin position="173"/>
        <end position="196"/>
    </location>
</feature>
<accession>A0ABR1IXW1</accession>
<keyword evidence="1" id="KW-1133">Transmembrane helix</keyword>
<sequence>MGEGLTASQLHQLYECISNGRTGTSIGYAAAALFLFDYVLTFYDEMRFIWRPRRLTVGFVAFLISRYTAMAASIIILFPQAINKSTGVDSLSTALRLVSIVSSEFIVAVRTWAIWEKRRMILYTLAFFSLAAVIPAAIIVAQSIMTNHVEALVSEDTIDICSVTIGNVRAGFVVPYILTIIYEMVTLSLSLFKVIRWRRSIPDTIRAPLIDTLWRDGVFYFSWMLALGFVNIGIVLQSEAPQLRSGSAQLQAAFHSILSTRIVLHLANSRSPRDITSAGISVSTLHAHPQFTSYFTTGIDRTPMSRQTQSDDATAV</sequence>
<feature type="transmembrane region" description="Helical" evidence="1">
    <location>
        <begin position="120"/>
        <end position="145"/>
    </location>
</feature>
<name>A0ABR1IXW1_9AGAR</name>
<keyword evidence="1" id="KW-0812">Transmembrane</keyword>
<evidence type="ECO:0000259" key="2">
    <source>
        <dbReference type="Pfam" id="PF20151"/>
    </source>
</evidence>
<feature type="transmembrane region" description="Helical" evidence="1">
    <location>
        <begin position="25"/>
        <end position="43"/>
    </location>
</feature>
<reference evidence="3 4" key="1">
    <citation type="submission" date="2024-01" db="EMBL/GenBank/DDBJ databases">
        <title>A draft genome for the cacao thread blight pathogen Marasmiellus scandens.</title>
        <authorList>
            <person name="Baruah I.K."/>
            <person name="Leung J."/>
            <person name="Bukari Y."/>
            <person name="Amoako-Attah I."/>
            <person name="Meinhardt L.W."/>
            <person name="Bailey B.A."/>
            <person name="Cohen S.P."/>
        </authorList>
    </citation>
    <scope>NUCLEOTIDE SEQUENCE [LARGE SCALE GENOMIC DNA]</scope>
    <source>
        <strain evidence="3 4">GH-19</strain>
    </source>
</reference>
<keyword evidence="4" id="KW-1185">Reference proteome</keyword>
<dbReference type="Pfam" id="PF20151">
    <property type="entry name" value="DUF6533"/>
    <property type="match status" value="1"/>
</dbReference>
<proteinExistence type="predicted"/>
<feature type="transmembrane region" description="Helical" evidence="1">
    <location>
        <begin position="217"/>
        <end position="236"/>
    </location>
</feature>
<evidence type="ECO:0000313" key="4">
    <source>
        <dbReference type="Proteomes" id="UP001498398"/>
    </source>
</evidence>
<evidence type="ECO:0000313" key="3">
    <source>
        <dbReference type="EMBL" id="KAK7441803.1"/>
    </source>
</evidence>